<dbReference type="GO" id="GO:0003968">
    <property type="term" value="F:RNA-directed RNA polymerase activity"/>
    <property type="evidence" value="ECO:0007669"/>
    <property type="project" value="UniProtKB-EC"/>
</dbReference>
<reference evidence="10" key="1">
    <citation type="journal article" date="2016" name="Nature">
        <title>Redefining the invertebrate RNA virosphere.</title>
        <authorList>
            <person name="Shi M."/>
            <person name="Lin X.D."/>
            <person name="Tian J.H."/>
            <person name="Chen L.J."/>
            <person name="Chen X."/>
            <person name="Li C.X."/>
            <person name="Qin X.C."/>
            <person name="Li J."/>
            <person name="Cao J.P."/>
            <person name="Eden J.S."/>
            <person name="Buchmann J."/>
            <person name="Wang W."/>
            <person name="Xu J."/>
            <person name="Holmes E.C."/>
            <person name="Zhang Y.Z."/>
        </authorList>
    </citation>
    <scope>NUCLEOTIDE SEQUENCE</scope>
    <source>
        <strain evidence="10">BHWZXX15152</strain>
    </source>
</reference>
<dbReference type="InterPro" id="IPR043502">
    <property type="entry name" value="DNA/RNA_pol_sf"/>
</dbReference>
<evidence type="ECO:0000256" key="2">
    <source>
        <dbReference type="ARBA" id="ARBA00022679"/>
    </source>
</evidence>
<proteinExistence type="predicted"/>
<evidence type="ECO:0000259" key="9">
    <source>
        <dbReference type="PROSITE" id="PS50522"/>
    </source>
</evidence>
<protein>
    <recommendedName>
        <fullName evidence="1">RNA-directed RNA polymerase</fullName>
        <ecNumber evidence="1">2.7.7.48</ecNumber>
    </recommendedName>
    <alternativeName>
        <fullName evidence="6">RNA replicase beta chain</fullName>
    </alternativeName>
</protein>
<feature type="binding site" evidence="8">
    <location>
        <position position="324"/>
    </location>
    <ligand>
        <name>Mg(2+)</name>
        <dbReference type="ChEBI" id="CHEBI:18420"/>
        <label>2</label>
    </ligand>
</feature>
<dbReference type="PROSITE" id="PS50522">
    <property type="entry name" value="RDRP_PHAGE"/>
    <property type="match status" value="1"/>
</dbReference>
<name>A0A1L3KHY8_9VIRU</name>
<evidence type="ECO:0000256" key="8">
    <source>
        <dbReference type="PIRSR" id="PIRSR605093-1"/>
    </source>
</evidence>
<dbReference type="GO" id="GO:0046872">
    <property type="term" value="F:metal ion binding"/>
    <property type="evidence" value="ECO:0007669"/>
    <property type="project" value="UniProtKB-KW"/>
</dbReference>
<evidence type="ECO:0000256" key="6">
    <source>
        <dbReference type="ARBA" id="ARBA00030248"/>
    </source>
</evidence>
<evidence type="ECO:0000313" key="10">
    <source>
        <dbReference type="EMBL" id="APG77067.1"/>
    </source>
</evidence>
<organism evidence="10">
    <name type="scientific">Beihai levi-like virus 18</name>
    <dbReference type="NCBI Taxonomy" id="1922403"/>
    <lineage>
        <taxon>Viruses</taxon>
        <taxon>Riboviria</taxon>
    </lineage>
</organism>
<dbReference type="GO" id="GO:0000166">
    <property type="term" value="F:nucleotide binding"/>
    <property type="evidence" value="ECO:0007669"/>
    <property type="project" value="UniProtKB-KW"/>
</dbReference>
<evidence type="ECO:0000256" key="1">
    <source>
        <dbReference type="ARBA" id="ARBA00012494"/>
    </source>
</evidence>
<accession>A0A1L3KHY8</accession>
<dbReference type="SUPFAM" id="SSF56672">
    <property type="entry name" value="DNA/RNA polymerases"/>
    <property type="match status" value="1"/>
</dbReference>
<evidence type="ECO:0000256" key="3">
    <source>
        <dbReference type="ARBA" id="ARBA00022695"/>
    </source>
</evidence>
<keyword evidence="8" id="KW-0479">Metal-binding</keyword>
<keyword evidence="8" id="KW-0460">Magnesium</keyword>
<evidence type="ECO:0000256" key="4">
    <source>
        <dbReference type="ARBA" id="ARBA00022741"/>
    </source>
</evidence>
<comment type="cofactor">
    <cofactor evidence="8">
        <name>Mg(2+)</name>
        <dbReference type="ChEBI" id="CHEBI:18420"/>
    </cofactor>
    <text evidence="8">Binds 2 Mg(2+) per subunit.</text>
</comment>
<keyword evidence="4" id="KW-0547">Nucleotide-binding</keyword>
<dbReference type="EMBL" id="KX883497">
    <property type="protein sequence ID" value="APG77067.1"/>
    <property type="molecule type" value="Genomic_RNA"/>
</dbReference>
<feature type="binding site" evidence="8">
    <location>
        <position position="325"/>
    </location>
    <ligand>
        <name>Mg(2+)</name>
        <dbReference type="ChEBI" id="CHEBI:18420"/>
        <label>2</label>
    </ligand>
</feature>
<dbReference type="EC" id="2.7.7.48" evidence="1"/>
<dbReference type="Pfam" id="PF03431">
    <property type="entry name" value="RNA_replicase_B"/>
    <property type="match status" value="1"/>
</dbReference>
<feature type="domain" description="RdRp catalytic" evidence="9">
    <location>
        <begin position="220"/>
        <end position="356"/>
    </location>
</feature>
<dbReference type="InterPro" id="IPR005093">
    <property type="entry name" value="RNArep_beta"/>
</dbReference>
<evidence type="ECO:0000256" key="5">
    <source>
        <dbReference type="ARBA" id="ARBA00022953"/>
    </source>
</evidence>
<feature type="binding site" evidence="8">
    <location>
        <position position="235"/>
    </location>
    <ligand>
        <name>Mg(2+)</name>
        <dbReference type="ChEBI" id="CHEBI:18420"/>
        <label>2</label>
    </ligand>
</feature>
<dbReference type="GO" id="GO:0039694">
    <property type="term" value="P:viral RNA genome replication"/>
    <property type="evidence" value="ECO:0007669"/>
    <property type="project" value="InterPro"/>
</dbReference>
<keyword evidence="5" id="KW-0693">Viral RNA replication</keyword>
<evidence type="ECO:0000256" key="7">
    <source>
        <dbReference type="ARBA" id="ARBA00048744"/>
    </source>
</evidence>
<comment type="catalytic activity">
    <reaction evidence="7">
        <text>RNA(n) + a ribonucleoside 5'-triphosphate = RNA(n+1) + diphosphate</text>
        <dbReference type="Rhea" id="RHEA:21248"/>
        <dbReference type="Rhea" id="RHEA-COMP:14527"/>
        <dbReference type="Rhea" id="RHEA-COMP:17342"/>
        <dbReference type="ChEBI" id="CHEBI:33019"/>
        <dbReference type="ChEBI" id="CHEBI:61557"/>
        <dbReference type="ChEBI" id="CHEBI:140395"/>
        <dbReference type="EC" id="2.7.7.48"/>
    </reaction>
</comment>
<sequence length="574" mass="64327">MVSNPSLGTNPALCADKYTNVDEFKQDYMLYNLLRKYNDSDKSGQDARQAAAFKKFISDDVVLEKLEARFSTRAILNKSGLLPSVLLAARKKVARRLGTLDLNQLAGLADFSGGATALHPRLEGHPVFKHGFPCPEVTPNCAPLAFALINRSPLWRDNVSSVKLVEYNRLTTVPKNVDIDRVIACEPTLNMYIQKAVGSHIRSRLKLVGIDLDDQTINQRLAKQGSIDGMTATIDLAAASDSISNALCTFLIPEEWLTLLNTIRCDHGLLPDGSYVTYKKISSMGNGFTFELESLIFWALVQACEDVIARNSGLDIHQCSVYGDDIICHTRSVRLVTGVLRYCGFSTNVDKSFVRGPFRESCGAHYFNGIDVTPFHIRRPITGLDQCFLVLNSFRRWMSVDGIMDPRYIDLYRKYVGMLPVKWQKPRIPDGLGDGALFGAFDEVCPNFNKYGCYHTTVLANSQIECRETKDPDEHARLLNSFGGRDGYQASMAAMDKRHVTTCERSHFYKRSLKATGNSDNSYSANYGSSPEEIREIIQNKNRLLVFYPGRYTNKPQRLVVYRWMDCTASAAAF</sequence>
<dbReference type="InterPro" id="IPR007096">
    <property type="entry name" value="RNA-dir_Rpol_cat_phage"/>
</dbReference>
<keyword evidence="3" id="KW-0548">Nucleotidyltransferase</keyword>
<keyword evidence="2" id="KW-0808">Transferase</keyword>